<evidence type="ECO:0000313" key="2">
    <source>
        <dbReference type="Proteomes" id="UP000273025"/>
    </source>
</evidence>
<protein>
    <submittedName>
        <fullName evidence="1">Uncharacterized protein</fullName>
    </submittedName>
</protein>
<dbReference type="EMBL" id="MG557979">
    <property type="protein sequence ID" value="AUG84666.1"/>
    <property type="molecule type" value="Genomic_DNA"/>
</dbReference>
<keyword evidence="2" id="KW-1185">Reference proteome</keyword>
<gene>
    <name evidence="1" type="ORF">Lpa804_62</name>
</gene>
<evidence type="ECO:0000313" key="1">
    <source>
        <dbReference type="EMBL" id="AUG84666.1"/>
    </source>
</evidence>
<accession>A0A3Q8C6J0</accession>
<proteinExistence type="predicted"/>
<dbReference type="Proteomes" id="UP000273025">
    <property type="component" value="Segment"/>
</dbReference>
<name>A0A3Q8C6J0_9CAUD</name>
<reference evidence="1 2" key="1">
    <citation type="submission" date="2017-11" db="EMBL/GenBank/DDBJ databases">
        <title>Isolation and Characterization of phages of Lactobacillus pentosus and plantarum.</title>
        <authorList>
            <person name="Qi R."/>
            <person name="Yu M."/>
            <person name="Tang T."/>
            <person name="Qiao X."/>
            <person name="Li Y."/>
        </authorList>
    </citation>
    <scope>NUCLEOTIDE SEQUENCE [LARGE SCALE GENOMIC DNA]</scope>
</reference>
<organism evidence="1 2">
    <name type="scientific">Lactobacillus phage Lpa804</name>
    <dbReference type="NCBI Taxonomy" id="2059850"/>
    <lineage>
        <taxon>Viruses</taxon>
        <taxon>Duplodnaviria</taxon>
        <taxon>Heunggongvirae</taxon>
        <taxon>Uroviricota</taxon>
        <taxon>Caudoviricetes</taxon>
        <taxon>Herelleviridae</taxon>
        <taxon>Harbinvirus</taxon>
        <taxon>Harbinvirus Lpa804</taxon>
    </lineage>
</organism>
<sequence>MDKFNIVSISNFDLDTYNEHIVAKDVPIYYAKVIVEAFNKKFSGPDCADYFVIKPTDYVPHVFEP</sequence>